<dbReference type="PANTHER" id="PTHR48051:SF21">
    <property type="entry name" value="CALPONIN-HOMOLOGY (CH) DOMAIN-CONTAINING PROTEIN"/>
    <property type="match status" value="1"/>
</dbReference>
<accession>A0A061SBZ1</accession>
<feature type="region of interest" description="Disordered" evidence="4">
    <location>
        <begin position="971"/>
        <end position="1010"/>
    </location>
</feature>
<feature type="region of interest" description="Disordered" evidence="4">
    <location>
        <begin position="114"/>
        <end position="376"/>
    </location>
</feature>
<dbReference type="SMART" id="SM00369">
    <property type="entry name" value="LRR_TYP"/>
    <property type="match status" value="5"/>
</dbReference>
<feature type="compositionally biased region" description="Polar residues" evidence="4">
    <location>
        <begin position="62"/>
        <end position="74"/>
    </location>
</feature>
<evidence type="ECO:0000256" key="1">
    <source>
        <dbReference type="ARBA" id="ARBA00004430"/>
    </source>
</evidence>
<reference evidence="6" key="1">
    <citation type="submission" date="2014-05" db="EMBL/GenBank/DDBJ databases">
        <title>The transcriptome of the halophilic microalga Tetraselmis sp. GSL018 isolated from the Great Salt Lake, Utah.</title>
        <authorList>
            <person name="Jinkerson R.E."/>
            <person name="D'Adamo S."/>
            <person name="Posewitz M.C."/>
        </authorList>
    </citation>
    <scope>NUCLEOTIDE SEQUENCE</scope>
    <source>
        <strain evidence="6">GSL018</strain>
    </source>
</reference>
<dbReference type="SUPFAM" id="SSF57997">
    <property type="entry name" value="Tropomyosin"/>
    <property type="match status" value="1"/>
</dbReference>
<feature type="region of interest" description="Disordered" evidence="4">
    <location>
        <begin position="1"/>
        <end position="101"/>
    </location>
</feature>
<dbReference type="SMART" id="SM00364">
    <property type="entry name" value="LRR_BAC"/>
    <property type="match status" value="4"/>
</dbReference>
<dbReference type="Pfam" id="PF13855">
    <property type="entry name" value="LRR_8"/>
    <property type="match status" value="1"/>
</dbReference>
<proteinExistence type="predicted"/>
<dbReference type="PROSITE" id="PS51450">
    <property type="entry name" value="LRR"/>
    <property type="match status" value="1"/>
</dbReference>
<feature type="compositionally biased region" description="Polar residues" evidence="4">
    <location>
        <begin position="197"/>
        <end position="211"/>
    </location>
</feature>
<dbReference type="InterPro" id="IPR003591">
    <property type="entry name" value="Leu-rich_rpt_typical-subtyp"/>
</dbReference>
<organism evidence="6">
    <name type="scientific">Tetraselmis sp. GSL018</name>
    <dbReference type="NCBI Taxonomy" id="582737"/>
    <lineage>
        <taxon>Eukaryota</taxon>
        <taxon>Viridiplantae</taxon>
        <taxon>Chlorophyta</taxon>
        <taxon>core chlorophytes</taxon>
        <taxon>Chlorodendrophyceae</taxon>
        <taxon>Chlorodendrales</taxon>
        <taxon>Chlorodendraceae</taxon>
        <taxon>Tetraselmis</taxon>
    </lineage>
</organism>
<dbReference type="GO" id="GO:0005930">
    <property type="term" value="C:axoneme"/>
    <property type="evidence" value="ECO:0007669"/>
    <property type="project" value="UniProtKB-SubCell"/>
</dbReference>
<evidence type="ECO:0000256" key="3">
    <source>
        <dbReference type="ARBA" id="ARBA00022737"/>
    </source>
</evidence>
<feature type="compositionally biased region" description="Pro residues" evidence="4">
    <location>
        <begin position="174"/>
        <end position="183"/>
    </location>
</feature>
<keyword evidence="3" id="KW-0677">Repeat</keyword>
<dbReference type="AlphaFoldDB" id="A0A061SBZ1"/>
<evidence type="ECO:0000259" key="5">
    <source>
        <dbReference type="Pfam" id="PF23598"/>
    </source>
</evidence>
<evidence type="ECO:0000313" key="6">
    <source>
        <dbReference type="EMBL" id="JAC80554.1"/>
    </source>
</evidence>
<feature type="compositionally biased region" description="Low complexity" evidence="4">
    <location>
        <begin position="164"/>
        <end position="173"/>
    </location>
</feature>
<feature type="region of interest" description="Disordered" evidence="4">
    <location>
        <begin position="904"/>
        <end position="938"/>
    </location>
</feature>
<feature type="compositionally biased region" description="Low complexity" evidence="4">
    <location>
        <begin position="148"/>
        <end position="157"/>
    </location>
</feature>
<keyword evidence="2" id="KW-0433">Leucine-rich repeat</keyword>
<sequence length="1010" mass="110654">MSPASSGPGYSLERKQAYTRVYPHVQSQETNERSGFLRRIDVHSTNPHVDLSLSPVSERRTTSPASNIRDTPSPSAGKPIRNTASPSRKQRSVAKPSGIPLEFQVPQVAERSLSHHAWRRAQTPEYTKAKQRALRQLPQPREGTAFSQPQDGSQGQAPAPPGEGPACTASPLSPKAPPSPPGGRDPLNAAASPPATPISNHGASRQSSTADGSIPNLKDRRKRGTFNGTPVTFAKPQFLGLPGSSRRKSWHSSDEEPMQEVPSYRRAGPANGRPGLSRMAVERPLPASPEDQPARAHSEFVWSQAPSLTEPGDASSKSWSHGVLARQGKPLRAPTPLLEPIPDSGSAFFREAENDGEPLEAASSTPPPPSEEVSEPSRKIWGMLRGATGLPTPPLQQRHGRQLQTFQAAQDSALADHKKIVQEAADQAENAKQRPLMDMDNRWGSVAGDLREKIEVAAEVPEEAKEDLMYRLSAAQDSGFLNMTYNLWPDQPPPEVSDFLRTKGRHLKALNLEGNQTRNLPDVFSQMRVAVSINLASNCLAHLPDSLCRLPCLTSLSLEKNDIATVPEAVGELHALTYLDLSHNRISWLPDSIRSLKKLITLKVAHNRMCHLPEQICSMSALKEINAAHNVITGIPSEVANLAWLEVLLLDHNRLTALPAAMGGLWRSLLELDLRHNTIAYLPSTLGACKKIEVLELASNPLIVPPPMVVRQGTSEIIKYLNGLNSELRGMSSKALIKERGQNTRSKRSIASIVSRVQSELGADEDTVSNQNHTAGSECSSCVSLYAEIDKWKAEVSSLADELDQRREEVEQLKRDGGEIRANMMRKQNRLREAEEALNTARADLRDANKRISLLEEQLQLAEEYRRAAEAAEDLKAQIQGLSDERAELCARCESAESDAAEARRELSLARASAEEAEGSAREAQQQAREAQKAEADMREAKAAAEHEAFHREEMYLERIARLEKALAEATKQTVETVRTGEMSFPGDRSGAGKQRGAKGQQRPGRTLRT</sequence>
<evidence type="ECO:0000256" key="4">
    <source>
        <dbReference type="SAM" id="MobiDB-lite"/>
    </source>
</evidence>
<feature type="compositionally biased region" description="Low complexity" evidence="4">
    <location>
        <begin position="992"/>
        <end position="1010"/>
    </location>
</feature>
<dbReference type="PANTHER" id="PTHR48051">
    <property type="match status" value="1"/>
</dbReference>
<feature type="domain" description="Disease resistance R13L4/SHOC-2-like LRR" evidence="5">
    <location>
        <begin position="540"/>
        <end position="627"/>
    </location>
</feature>
<dbReference type="InterPro" id="IPR050216">
    <property type="entry name" value="LRR_domain-containing"/>
</dbReference>
<dbReference type="InterPro" id="IPR032675">
    <property type="entry name" value="LRR_dom_sf"/>
</dbReference>
<dbReference type="Gene3D" id="3.80.10.10">
    <property type="entry name" value="Ribonuclease Inhibitor"/>
    <property type="match status" value="2"/>
</dbReference>
<evidence type="ECO:0000256" key="2">
    <source>
        <dbReference type="ARBA" id="ARBA00022614"/>
    </source>
</evidence>
<dbReference type="Pfam" id="PF23598">
    <property type="entry name" value="LRR_14"/>
    <property type="match status" value="1"/>
</dbReference>
<dbReference type="InterPro" id="IPR055414">
    <property type="entry name" value="LRR_R13L4/SHOC2-like"/>
</dbReference>
<dbReference type="EMBL" id="GBEZ01004684">
    <property type="protein sequence ID" value="JAC80554.1"/>
    <property type="molecule type" value="Transcribed_RNA"/>
</dbReference>
<name>A0A061SBZ1_9CHLO</name>
<dbReference type="InterPro" id="IPR001611">
    <property type="entry name" value="Leu-rich_rpt"/>
</dbReference>
<comment type="subcellular location">
    <subcellularLocation>
        <location evidence="1">Cytoplasm</location>
        <location evidence="1">Cytoskeleton</location>
        <location evidence="1">Cilium axoneme</location>
    </subcellularLocation>
</comment>
<dbReference type="SUPFAM" id="SSF52058">
    <property type="entry name" value="L domain-like"/>
    <property type="match status" value="1"/>
</dbReference>
<protein>
    <submittedName>
        <fullName evidence="6">Leucine rich repeat protein</fullName>
    </submittedName>
</protein>
<gene>
    <name evidence="6" type="ORF">TSPGSL018_10006</name>
</gene>